<dbReference type="EMBL" id="LN907858">
    <property type="protein sequence ID" value="CUU39685.1"/>
    <property type="molecule type" value="Genomic_DNA"/>
</dbReference>
<protein>
    <submittedName>
        <fullName evidence="1">Uncharacterized protein</fullName>
    </submittedName>
</protein>
<evidence type="ECO:0000313" key="1">
    <source>
        <dbReference type="EMBL" id="CUU39685.1"/>
    </source>
</evidence>
<reference evidence="2" key="1">
    <citation type="submission" date="2015-11" db="EMBL/GenBank/DDBJ databases">
        <authorList>
            <person name="Anvar S.Y."/>
        </authorList>
    </citation>
    <scope>NUCLEOTIDE SEQUENCE [LARGE SCALE GENOMIC DNA]</scope>
</reference>
<dbReference type="AlphaFoldDB" id="A0A0S4PU03"/>
<gene>
    <name evidence="1" type="ORF">BN2458_PEG0799</name>
</gene>
<sequence length="47" mass="5636">MNIAFAVEDCKILRLRIHRHLSKIDSESVMNKEKSKVRMWEICILHI</sequence>
<proteinExistence type="predicted"/>
<evidence type="ECO:0000313" key="2">
    <source>
        <dbReference type="Proteomes" id="UP000064525"/>
    </source>
</evidence>
<accession>A0A0S4PU03</accession>
<name>A0A0S4PU03_9HELI</name>
<organism evidence="1 2">
    <name type="scientific">Helicobacter typhlonius</name>
    <dbReference type="NCBI Taxonomy" id="76936"/>
    <lineage>
        <taxon>Bacteria</taxon>
        <taxon>Pseudomonadati</taxon>
        <taxon>Campylobacterota</taxon>
        <taxon>Epsilonproteobacteria</taxon>
        <taxon>Campylobacterales</taxon>
        <taxon>Helicobacteraceae</taxon>
        <taxon>Helicobacter</taxon>
    </lineage>
</organism>
<dbReference type="Proteomes" id="UP000064525">
    <property type="component" value="Chromosome I"/>
</dbReference>
<dbReference type="KEGG" id="hty:BN2458_PEG0799"/>